<reference evidence="1 2" key="1">
    <citation type="submission" date="2016-04" db="EMBL/GenBank/DDBJ databases">
        <title>Genome analyses suggest a sexual origin of heterokaryosis in a supposedly ancient asexual fungus.</title>
        <authorList>
            <person name="Ropars J."/>
            <person name="Sedzielewska K."/>
            <person name="Noel J."/>
            <person name="Charron P."/>
            <person name="Farinelli L."/>
            <person name="Marton T."/>
            <person name="Kruger M."/>
            <person name="Pelin A."/>
            <person name="Brachmann A."/>
            <person name="Corradi N."/>
        </authorList>
    </citation>
    <scope>NUCLEOTIDE SEQUENCE [LARGE SCALE GENOMIC DNA]</scope>
    <source>
        <strain evidence="1 2">A5</strain>
    </source>
</reference>
<protein>
    <submittedName>
        <fullName evidence="1">Uncharacterized protein</fullName>
    </submittedName>
</protein>
<dbReference type="EMBL" id="LLXJ01003346">
    <property type="protein sequence ID" value="PKB97201.1"/>
    <property type="molecule type" value="Genomic_DNA"/>
</dbReference>
<proteinExistence type="predicted"/>
<comment type="caution">
    <text evidence="1">The sequence shown here is derived from an EMBL/GenBank/DDBJ whole genome shotgun (WGS) entry which is preliminary data.</text>
</comment>
<gene>
    <name evidence="1" type="ORF">RhiirA5_433551</name>
</gene>
<accession>A0A2N0NRK8</accession>
<dbReference type="VEuPathDB" id="FungiDB:RhiirA1_476584"/>
<dbReference type="VEuPathDB" id="FungiDB:RhiirA1_476375"/>
<dbReference type="Proteomes" id="UP000232722">
    <property type="component" value="Unassembled WGS sequence"/>
</dbReference>
<organism evidence="1 2">
    <name type="scientific">Rhizophagus irregularis</name>
    <dbReference type="NCBI Taxonomy" id="588596"/>
    <lineage>
        <taxon>Eukaryota</taxon>
        <taxon>Fungi</taxon>
        <taxon>Fungi incertae sedis</taxon>
        <taxon>Mucoromycota</taxon>
        <taxon>Glomeromycotina</taxon>
        <taxon>Glomeromycetes</taxon>
        <taxon>Glomerales</taxon>
        <taxon>Glomeraceae</taxon>
        <taxon>Rhizophagus</taxon>
    </lineage>
</organism>
<dbReference type="AlphaFoldDB" id="A0A2N0NRK8"/>
<evidence type="ECO:0000313" key="1">
    <source>
        <dbReference type="EMBL" id="PKB97201.1"/>
    </source>
</evidence>
<reference evidence="1 2" key="2">
    <citation type="submission" date="2017-09" db="EMBL/GenBank/DDBJ databases">
        <title>Extensive intraspecific genome diversity in a model arbuscular mycorrhizal fungus.</title>
        <authorList>
            <person name="Chen E.C."/>
            <person name="Morin E."/>
            <person name="Beaudet D."/>
            <person name="Noel J."/>
            <person name="Ndikumana S."/>
            <person name="Charron P."/>
            <person name="St-Onge C."/>
            <person name="Giorgi J."/>
            <person name="Grigoriev I.V."/>
            <person name="Roux C."/>
            <person name="Martin F.M."/>
            <person name="Corradi N."/>
        </authorList>
    </citation>
    <scope>NUCLEOTIDE SEQUENCE [LARGE SCALE GENOMIC DNA]</scope>
    <source>
        <strain evidence="1 2">A5</strain>
    </source>
</reference>
<dbReference type="VEuPathDB" id="FungiDB:FUN_019150"/>
<sequence>MSQKIPISILNIKHTPFALTINEAPDIEDQKIVKEVLQYIGKAGYRRVENYETLQNVMEPIISKLHNLVINGLIDPNGTKWKIEPYFSSTKKDIGNRDKIHKIEKNMNQIHKSENQFDDNIKRIISVEMQRISVKFHFWQDHITQSWSYISLMGGDKEIVLQNFNFKVLFNIECANLINQL</sequence>
<evidence type="ECO:0000313" key="2">
    <source>
        <dbReference type="Proteomes" id="UP000232722"/>
    </source>
</evidence>
<name>A0A2N0NRK8_9GLOM</name>